<proteinExistence type="predicted"/>
<protein>
    <submittedName>
        <fullName evidence="1">Uncharacterized protein</fullName>
    </submittedName>
</protein>
<evidence type="ECO:0000313" key="2">
    <source>
        <dbReference type="Proteomes" id="UP000807469"/>
    </source>
</evidence>
<reference evidence="1" key="1">
    <citation type="submission" date="2020-11" db="EMBL/GenBank/DDBJ databases">
        <authorList>
            <consortium name="DOE Joint Genome Institute"/>
            <person name="Ahrendt S."/>
            <person name="Riley R."/>
            <person name="Andreopoulos W."/>
            <person name="Labutti K."/>
            <person name="Pangilinan J."/>
            <person name="Ruiz-Duenas F.J."/>
            <person name="Barrasa J.M."/>
            <person name="Sanchez-Garcia M."/>
            <person name="Camarero S."/>
            <person name="Miyauchi S."/>
            <person name="Serrano A."/>
            <person name="Linde D."/>
            <person name="Babiker R."/>
            <person name="Drula E."/>
            <person name="Ayuso-Fernandez I."/>
            <person name="Pacheco R."/>
            <person name="Padilla G."/>
            <person name="Ferreira P."/>
            <person name="Barriuso J."/>
            <person name="Kellner H."/>
            <person name="Castanera R."/>
            <person name="Alfaro M."/>
            <person name="Ramirez L."/>
            <person name="Pisabarro A.G."/>
            <person name="Kuo A."/>
            <person name="Tritt A."/>
            <person name="Lipzen A."/>
            <person name="He G."/>
            <person name="Yan M."/>
            <person name="Ng V."/>
            <person name="Cullen D."/>
            <person name="Martin F."/>
            <person name="Rosso M.-N."/>
            <person name="Henrissat B."/>
            <person name="Hibbett D."/>
            <person name="Martinez A.T."/>
            <person name="Grigoriev I.V."/>
        </authorList>
    </citation>
    <scope>NUCLEOTIDE SEQUENCE</scope>
    <source>
        <strain evidence="1">CIRM-BRFM 674</strain>
    </source>
</reference>
<gene>
    <name evidence="1" type="ORF">BDN70DRAFT_871358</name>
</gene>
<evidence type="ECO:0000313" key="1">
    <source>
        <dbReference type="EMBL" id="KAF9485338.1"/>
    </source>
</evidence>
<dbReference type="OrthoDB" id="3358904at2759"/>
<dbReference type="Proteomes" id="UP000807469">
    <property type="component" value="Unassembled WGS sequence"/>
</dbReference>
<organism evidence="1 2">
    <name type="scientific">Pholiota conissans</name>
    <dbReference type="NCBI Taxonomy" id="109636"/>
    <lineage>
        <taxon>Eukaryota</taxon>
        <taxon>Fungi</taxon>
        <taxon>Dikarya</taxon>
        <taxon>Basidiomycota</taxon>
        <taxon>Agaricomycotina</taxon>
        <taxon>Agaricomycetes</taxon>
        <taxon>Agaricomycetidae</taxon>
        <taxon>Agaricales</taxon>
        <taxon>Agaricineae</taxon>
        <taxon>Strophariaceae</taxon>
        <taxon>Pholiota</taxon>
    </lineage>
</organism>
<accession>A0A9P5ZDV8</accession>
<keyword evidence="2" id="KW-1185">Reference proteome</keyword>
<comment type="caution">
    <text evidence="1">The sequence shown here is derived from an EMBL/GenBank/DDBJ whole genome shotgun (WGS) entry which is preliminary data.</text>
</comment>
<name>A0A9P5ZDV8_9AGAR</name>
<sequence>MASDVDSRPFPFDIPPLPATDFGAFVTQILARESRLSDAPTINQDVLRKCIHLASSFLVTDTTTNPESGITTWFAGLDSLVDLVVVLHRRDELELETINAASRACSECWTAAANWRGLDQCRSHVRDIGGKLKKVLDANERTYRGQRVYAP</sequence>
<dbReference type="AlphaFoldDB" id="A0A9P5ZDV8"/>
<dbReference type="EMBL" id="MU155136">
    <property type="protein sequence ID" value="KAF9485338.1"/>
    <property type="molecule type" value="Genomic_DNA"/>
</dbReference>